<proteinExistence type="predicted"/>
<keyword evidence="1 2" id="KW-0812">Transmembrane</keyword>
<reference evidence="2 4" key="2">
    <citation type="journal article" date="2014" name="BMC Genomics">
        <title>An improved genome release (version Mt4.0) for the model legume Medicago truncatula.</title>
        <authorList>
            <person name="Tang H."/>
            <person name="Krishnakumar V."/>
            <person name="Bidwell S."/>
            <person name="Rosen B."/>
            <person name="Chan A."/>
            <person name="Zhou S."/>
            <person name="Gentzbittel L."/>
            <person name="Childs K.L."/>
            <person name="Yandell M."/>
            <person name="Gundlach H."/>
            <person name="Mayer K.F."/>
            <person name="Schwartz D.C."/>
            <person name="Town C.D."/>
        </authorList>
    </citation>
    <scope>GENOME REANNOTATION</scope>
    <source>
        <strain evidence="3 4">cv. Jemalong A17</strain>
    </source>
</reference>
<keyword evidence="4" id="KW-1185">Reference proteome</keyword>
<name>G7I464_MEDTR</name>
<dbReference type="EMBL" id="CM001217">
    <property type="protein sequence ID" value="AES62045.2"/>
    <property type="molecule type" value="Genomic_DNA"/>
</dbReference>
<organism evidence="2 4">
    <name type="scientific">Medicago truncatula</name>
    <name type="common">Barrel medic</name>
    <name type="synonym">Medicago tribuloides</name>
    <dbReference type="NCBI Taxonomy" id="3880"/>
    <lineage>
        <taxon>Eukaryota</taxon>
        <taxon>Viridiplantae</taxon>
        <taxon>Streptophyta</taxon>
        <taxon>Embryophyta</taxon>
        <taxon>Tracheophyta</taxon>
        <taxon>Spermatophyta</taxon>
        <taxon>Magnoliopsida</taxon>
        <taxon>eudicotyledons</taxon>
        <taxon>Gunneridae</taxon>
        <taxon>Pentapetalae</taxon>
        <taxon>rosids</taxon>
        <taxon>fabids</taxon>
        <taxon>Fabales</taxon>
        <taxon>Fabaceae</taxon>
        <taxon>Papilionoideae</taxon>
        <taxon>50 kb inversion clade</taxon>
        <taxon>NPAAA clade</taxon>
        <taxon>Hologalegina</taxon>
        <taxon>IRL clade</taxon>
        <taxon>Trifolieae</taxon>
        <taxon>Medicago</taxon>
    </lineage>
</organism>
<accession>A0A0C3USF7</accession>
<accession>G7I464</accession>
<evidence type="ECO:0000313" key="2">
    <source>
        <dbReference type="EMBL" id="AES62045.2"/>
    </source>
</evidence>
<feature type="transmembrane region" description="Helical" evidence="1">
    <location>
        <begin position="33"/>
        <end position="59"/>
    </location>
</feature>
<dbReference type="PaxDb" id="3880-AES62045"/>
<evidence type="ECO:0000313" key="4">
    <source>
        <dbReference type="Proteomes" id="UP000002051"/>
    </source>
</evidence>
<dbReference type="Proteomes" id="UP000002051">
    <property type="component" value="Unassembled WGS sequence"/>
</dbReference>
<gene>
    <name evidence="2" type="ordered locus">MTR_1g093070</name>
</gene>
<keyword evidence="1" id="KW-1133">Transmembrane helix</keyword>
<keyword evidence="1" id="KW-0472">Membrane</keyword>
<dbReference type="AlphaFoldDB" id="G7I464"/>
<evidence type="ECO:0000256" key="1">
    <source>
        <dbReference type="SAM" id="Phobius"/>
    </source>
</evidence>
<dbReference type="HOGENOM" id="CLU_2124723_0_0_1"/>
<evidence type="ECO:0000313" key="3">
    <source>
        <dbReference type="EnsemblPlants" id="AES62045"/>
    </source>
</evidence>
<reference evidence="3" key="3">
    <citation type="submission" date="2015-04" db="UniProtKB">
        <authorList>
            <consortium name="EnsemblPlants"/>
        </authorList>
    </citation>
    <scope>IDENTIFICATION</scope>
    <source>
        <strain evidence="3">cv. Jemalong A17</strain>
    </source>
</reference>
<reference evidence="2 4" key="1">
    <citation type="journal article" date="2011" name="Nature">
        <title>The Medicago genome provides insight into the evolution of rhizobial symbioses.</title>
        <authorList>
            <person name="Young N.D."/>
            <person name="Debelle F."/>
            <person name="Oldroyd G.E."/>
            <person name="Geurts R."/>
            <person name="Cannon S.B."/>
            <person name="Udvardi M.K."/>
            <person name="Benedito V.A."/>
            <person name="Mayer K.F."/>
            <person name="Gouzy J."/>
            <person name="Schoof H."/>
            <person name="Van de Peer Y."/>
            <person name="Proost S."/>
            <person name="Cook D.R."/>
            <person name="Meyers B.C."/>
            <person name="Spannagl M."/>
            <person name="Cheung F."/>
            <person name="De Mita S."/>
            <person name="Krishnakumar V."/>
            <person name="Gundlach H."/>
            <person name="Zhou S."/>
            <person name="Mudge J."/>
            <person name="Bharti A.K."/>
            <person name="Murray J.D."/>
            <person name="Naoumkina M.A."/>
            <person name="Rosen B."/>
            <person name="Silverstein K.A."/>
            <person name="Tang H."/>
            <person name="Rombauts S."/>
            <person name="Zhao P.X."/>
            <person name="Zhou P."/>
            <person name="Barbe V."/>
            <person name="Bardou P."/>
            <person name="Bechner M."/>
            <person name="Bellec A."/>
            <person name="Berger A."/>
            <person name="Berges H."/>
            <person name="Bidwell S."/>
            <person name="Bisseling T."/>
            <person name="Choisne N."/>
            <person name="Couloux A."/>
            <person name="Denny R."/>
            <person name="Deshpande S."/>
            <person name="Dai X."/>
            <person name="Doyle J.J."/>
            <person name="Dudez A.M."/>
            <person name="Farmer A.D."/>
            <person name="Fouteau S."/>
            <person name="Franken C."/>
            <person name="Gibelin C."/>
            <person name="Gish J."/>
            <person name="Goldstein S."/>
            <person name="Gonzalez A.J."/>
            <person name="Green P.J."/>
            <person name="Hallab A."/>
            <person name="Hartog M."/>
            <person name="Hua A."/>
            <person name="Humphray S.J."/>
            <person name="Jeong D.H."/>
            <person name="Jing Y."/>
            <person name="Jocker A."/>
            <person name="Kenton S.M."/>
            <person name="Kim D.J."/>
            <person name="Klee K."/>
            <person name="Lai H."/>
            <person name="Lang C."/>
            <person name="Lin S."/>
            <person name="Macmil S.L."/>
            <person name="Magdelenat G."/>
            <person name="Matthews L."/>
            <person name="McCorrison J."/>
            <person name="Monaghan E.L."/>
            <person name="Mun J.H."/>
            <person name="Najar F.Z."/>
            <person name="Nicholson C."/>
            <person name="Noirot C."/>
            <person name="O'Bleness M."/>
            <person name="Paule C.R."/>
            <person name="Poulain J."/>
            <person name="Prion F."/>
            <person name="Qin B."/>
            <person name="Qu C."/>
            <person name="Retzel E.F."/>
            <person name="Riddle C."/>
            <person name="Sallet E."/>
            <person name="Samain S."/>
            <person name="Samson N."/>
            <person name="Sanders I."/>
            <person name="Saurat O."/>
            <person name="Scarpelli C."/>
            <person name="Schiex T."/>
            <person name="Segurens B."/>
            <person name="Severin A.J."/>
            <person name="Sherrier D.J."/>
            <person name="Shi R."/>
            <person name="Sims S."/>
            <person name="Singer S.R."/>
            <person name="Sinharoy S."/>
            <person name="Sterck L."/>
            <person name="Viollet A."/>
            <person name="Wang B.B."/>
            <person name="Wang K."/>
            <person name="Wang M."/>
            <person name="Wang X."/>
            <person name="Warfsmann J."/>
            <person name="Weissenbach J."/>
            <person name="White D.D."/>
            <person name="White J.D."/>
            <person name="Wiley G.B."/>
            <person name="Wincker P."/>
            <person name="Xing Y."/>
            <person name="Yang L."/>
            <person name="Yao Z."/>
            <person name="Ying F."/>
            <person name="Zhai J."/>
            <person name="Zhou L."/>
            <person name="Zuber A."/>
            <person name="Denarie J."/>
            <person name="Dixon R.A."/>
            <person name="May G.D."/>
            <person name="Schwartz D.C."/>
            <person name="Rogers J."/>
            <person name="Quetier F."/>
            <person name="Town C.D."/>
            <person name="Roe B.A."/>
        </authorList>
    </citation>
    <scope>NUCLEOTIDE SEQUENCE [LARGE SCALE GENOMIC DNA]</scope>
    <source>
        <strain evidence="2">A17</strain>
        <strain evidence="3 4">cv. Jemalong A17</strain>
    </source>
</reference>
<sequence>MVLIRAVGGGWWWCDGWFCTFVSPLVNGGGCLWWIWAWVVIGGFGLVCGALGVVVVMWCEEVKGFGIRLPPFNDLGCGSASNQRRCPCFVVGFHLPLDLCLCCCLFLGEDVLAA</sequence>
<dbReference type="EnsemblPlants" id="AES62045">
    <property type="protein sequence ID" value="AES62045"/>
    <property type="gene ID" value="MTR_1g093070"/>
</dbReference>
<protein>
    <submittedName>
        <fullName evidence="2">Transmembrane protein, putative</fullName>
    </submittedName>
</protein>